<gene>
    <name evidence="1" type="ORF">UFOPK1421_00634</name>
</gene>
<evidence type="ECO:0000313" key="1">
    <source>
        <dbReference type="EMBL" id="CAB4540879.1"/>
    </source>
</evidence>
<organism evidence="1">
    <name type="scientific">freshwater metagenome</name>
    <dbReference type="NCBI Taxonomy" id="449393"/>
    <lineage>
        <taxon>unclassified sequences</taxon>
        <taxon>metagenomes</taxon>
        <taxon>ecological metagenomes</taxon>
    </lineage>
</organism>
<dbReference type="EMBL" id="CAEZSL010000055">
    <property type="protein sequence ID" value="CAB4540879.1"/>
    <property type="molecule type" value="Genomic_DNA"/>
</dbReference>
<dbReference type="Gene3D" id="2.60.120.1140">
    <property type="entry name" value="Protein of unknown function DUF192"/>
    <property type="match status" value="1"/>
</dbReference>
<sequence length="121" mass="13259">MKSSGAWLVSEGRVLASAEIAADSKSRRQGLIGRDHLDGAIVISPCRWIHTFGMKFALDIAYLDTDGFVIKTVHMQRNRLGAPVRHGHAVIEAEAGAFIRWGLHVGDKIEVRHGSDETLTT</sequence>
<accession>A0A6J6BRA4</accession>
<dbReference type="InterPro" id="IPR003795">
    <property type="entry name" value="DUF192"/>
</dbReference>
<name>A0A6J6BRA4_9ZZZZ</name>
<dbReference type="AlphaFoldDB" id="A0A6J6BRA4"/>
<protein>
    <submittedName>
        <fullName evidence="1">Unannotated protein</fullName>
    </submittedName>
</protein>
<proteinExistence type="predicted"/>
<dbReference type="InterPro" id="IPR038695">
    <property type="entry name" value="Saro_0823-like_sf"/>
</dbReference>
<dbReference type="Pfam" id="PF02643">
    <property type="entry name" value="DUF192"/>
    <property type="match status" value="1"/>
</dbReference>
<reference evidence="1" key="1">
    <citation type="submission" date="2020-05" db="EMBL/GenBank/DDBJ databases">
        <authorList>
            <person name="Chiriac C."/>
            <person name="Salcher M."/>
            <person name="Ghai R."/>
            <person name="Kavagutti S V."/>
        </authorList>
    </citation>
    <scope>NUCLEOTIDE SEQUENCE</scope>
</reference>